<dbReference type="Proteomes" id="UP000245921">
    <property type="component" value="Unassembled WGS sequence"/>
</dbReference>
<protein>
    <submittedName>
        <fullName evidence="2">O-acetyl-ADP-ribose deacetylase (Regulator of RNase III)</fullName>
    </submittedName>
</protein>
<dbReference type="Gene3D" id="3.40.220.10">
    <property type="entry name" value="Leucine Aminopeptidase, subunit E, domain 1"/>
    <property type="match status" value="1"/>
</dbReference>
<dbReference type="AlphaFoldDB" id="A0AA45C776"/>
<reference evidence="2 3" key="1">
    <citation type="submission" date="2018-05" db="EMBL/GenBank/DDBJ databases">
        <title>Genomic Encyclopedia of Type Strains, Phase IV (KMG-IV): sequencing the most valuable type-strain genomes for metagenomic binning, comparative biology and taxonomic classification.</title>
        <authorList>
            <person name="Goeker M."/>
        </authorList>
    </citation>
    <scope>NUCLEOTIDE SEQUENCE [LARGE SCALE GENOMIC DNA]</scope>
    <source>
        <strain evidence="2 3">DSM 24906</strain>
    </source>
</reference>
<evidence type="ECO:0000259" key="1">
    <source>
        <dbReference type="PROSITE" id="PS51154"/>
    </source>
</evidence>
<dbReference type="InterPro" id="IPR043472">
    <property type="entry name" value="Macro_dom-like"/>
</dbReference>
<evidence type="ECO:0000313" key="2">
    <source>
        <dbReference type="EMBL" id="PWJ95140.1"/>
    </source>
</evidence>
<dbReference type="EMBL" id="QGGI01000007">
    <property type="protein sequence ID" value="PWJ95140.1"/>
    <property type="molecule type" value="Genomic_DNA"/>
</dbReference>
<dbReference type="PROSITE" id="PS51154">
    <property type="entry name" value="MACRO"/>
    <property type="match status" value="1"/>
</dbReference>
<dbReference type="Pfam" id="PF01661">
    <property type="entry name" value="Macro"/>
    <property type="match status" value="1"/>
</dbReference>
<feature type="domain" description="Macro" evidence="1">
    <location>
        <begin position="2"/>
        <end position="180"/>
    </location>
</feature>
<dbReference type="SMART" id="SM00506">
    <property type="entry name" value="A1pp"/>
    <property type="match status" value="1"/>
</dbReference>
<accession>A0AA45C776</accession>
<keyword evidence="3" id="KW-1185">Reference proteome</keyword>
<dbReference type="PANTHER" id="PTHR11106:SF111">
    <property type="entry name" value="MACRO DOMAIN-CONTAINING PROTEIN"/>
    <property type="match status" value="1"/>
</dbReference>
<dbReference type="PANTHER" id="PTHR11106">
    <property type="entry name" value="GANGLIOSIDE INDUCED DIFFERENTIATION ASSOCIATED PROTEIN 2-RELATED"/>
    <property type="match status" value="1"/>
</dbReference>
<organism evidence="2 3">
    <name type="scientific">Oceanotoga teriensis</name>
    <dbReference type="NCBI Taxonomy" id="515440"/>
    <lineage>
        <taxon>Bacteria</taxon>
        <taxon>Thermotogati</taxon>
        <taxon>Thermotogota</taxon>
        <taxon>Thermotogae</taxon>
        <taxon>Petrotogales</taxon>
        <taxon>Petrotogaceae</taxon>
        <taxon>Oceanotoga</taxon>
    </lineage>
</organism>
<dbReference type="CDD" id="cd02907">
    <property type="entry name" value="Macro_Af1521_BAL-like"/>
    <property type="match status" value="1"/>
</dbReference>
<comment type="caution">
    <text evidence="2">The sequence shown here is derived from an EMBL/GenBank/DDBJ whole genome shotgun (WGS) entry which is preliminary data.</text>
</comment>
<dbReference type="RefSeq" id="WP_109604675.1">
    <property type="nucleotide sequence ID" value="NZ_QGGI01000007.1"/>
</dbReference>
<name>A0AA45C776_9BACT</name>
<gene>
    <name evidence="2" type="ORF">C7380_10795</name>
</gene>
<dbReference type="SUPFAM" id="SSF52949">
    <property type="entry name" value="Macro domain-like"/>
    <property type="match status" value="1"/>
</dbReference>
<sequence length="180" mass="20174">MNETIKTIKLKNIIIKIIIGDITIEKTDAIVNAANSTLQHGGGVAKIISDKGNLQKESDQYIKEKGKIRTGEVGVTSAGDLPSKYVIHAVGPIWYGGSKDEAEYLYMAIFNSLKRAEELQLNSIAFPAISAGIFGYPIEKAVKQYKKAVDNFDNQNPEHIKEIKWIIYDKKFIDHFLKEF</sequence>
<proteinExistence type="predicted"/>
<dbReference type="InterPro" id="IPR002589">
    <property type="entry name" value="Macro_dom"/>
</dbReference>
<evidence type="ECO:0000313" key="3">
    <source>
        <dbReference type="Proteomes" id="UP000245921"/>
    </source>
</evidence>